<dbReference type="GO" id="GO:0006310">
    <property type="term" value="P:DNA recombination"/>
    <property type="evidence" value="ECO:0007669"/>
    <property type="project" value="UniProtKB-KW"/>
</dbReference>
<feature type="non-terminal residue" evidence="11">
    <location>
        <position position="1"/>
    </location>
</feature>
<evidence type="ECO:0000256" key="8">
    <source>
        <dbReference type="ARBA" id="ARBA00022918"/>
    </source>
</evidence>
<evidence type="ECO:0000256" key="10">
    <source>
        <dbReference type="ARBA" id="ARBA00023172"/>
    </source>
</evidence>
<dbReference type="GO" id="GO:0003964">
    <property type="term" value="F:RNA-directed DNA polymerase activity"/>
    <property type="evidence" value="ECO:0007669"/>
    <property type="project" value="UniProtKB-KW"/>
</dbReference>
<dbReference type="AlphaFoldDB" id="A0A1Y2IHI8"/>
<keyword evidence="3" id="KW-0479">Metal-binding</keyword>
<dbReference type="InterPro" id="IPR039537">
    <property type="entry name" value="Retrotran_Ty1/copia-like"/>
</dbReference>
<evidence type="ECO:0000256" key="4">
    <source>
        <dbReference type="ARBA" id="ARBA00022759"/>
    </source>
</evidence>
<dbReference type="SUPFAM" id="SSF53098">
    <property type="entry name" value="Ribonuclease H-like"/>
    <property type="match status" value="1"/>
</dbReference>
<evidence type="ECO:0000256" key="1">
    <source>
        <dbReference type="ARBA" id="ARBA00022695"/>
    </source>
</evidence>
<dbReference type="OrthoDB" id="2713924at2759"/>
<dbReference type="GO" id="GO:0004519">
    <property type="term" value="F:endonuclease activity"/>
    <property type="evidence" value="ECO:0007669"/>
    <property type="project" value="UniProtKB-KW"/>
</dbReference>
<keyword evidence="10" id="KW-0233">DNA recombination</keyword>
<evidence type="ECO:0000256" key="6">
    <source>
        <dbReference type="ARBA" id="ARBA00022842"/>
    </source>
</evidence>
<keyword evidence="2" id="KW-0540">Nuclease</keyword>
<keyword evidence="4" id="KW-0255">Endonuclease</keyword>
<keyword evidence="6" id="KW-0460">Magnesium</keyword>
<dbReference type="PANTHER" id="PTHR42648">
    <property type="entry name" value="TRANSPOSASE, PUTATIVE-RELATED"/>
    <property type="match status" value="1"/>
</dbReference>
<dbReference type="InterPro" id="IPR012337">
    <property type="entry name" value="RNaseH-like_sf"/>
</dbReference>
<keyword evidence="9" id="KW-0239">DNA-directed DNA polymerase</keyword>
<dbReference type="STRING" id="1353009.A0A1Y2IHI8"/>
<proteinExistence type="predicted"/>
<dbReference type="PANTHER" id="PTHR42648:SF11">
    <property type="entry name" value="TRANSPOSON TY4-P GAG-POL POLYPROTEIN"/>
    <property type="match status" value="1"/>
</dbReference>
<accession>A0A1Y2IHI8</accession>
<reference evidence="11 12" key="1">
    <citation type="journal article" date="2015" name="Biotechnol. Biofuels">
        <title>Enhanced degradation of softwood versus hardwood by the white-rot fungus Pycnoporus coccineus.</title>
        <authorList>
            <person name="Couturier M."/>
            <person name="Navarro D."/>
            <person name="Chevret D."/>
            <person name="Henrissat B."/>
            <person name="Piumi F."/>
            <person name="Ruiz-Duenas F.J."/>
            <person name="Martinez A.T."/>
            <person name="Grigoriev I.V."/>
            <person name="Riley R."/>
            <person name="Lipzen A."/>
            <person name="Berrin J.G."/>
            <person name="Master E.R."/>
            <person name="Rosso M.N."/>
        </authorList>
    </citation>
    <scope>NUCLEOTIDE SEQUENCE [LARGE SCALE GENOMIC DNA]</scope>
    <source>
        <strain evidence="11 12">BRFM310</strain>
    </source>
</reference>
<keyword evidence="9" id="KW-0808">Transferase</keyword>
<evidence type="ECO:0000313" key="11">
    <source>
        <dbReference type="EMBL" id="OSD00557.1"/>
    </source>
</evidence>
<evidence type="ECO:0000256" key="9">
    <source>
        <dbReference type="ARBA" id="ARBA00022932"/>
    </source>
</evidence>
<dbReference type="GO" id="GO:0046872">
    <property type="term" value="F:metal ion binding"/>
    <property type="evidence" value="ECO:0007669"/>
    <property type="project" value="UniProtKB-KW"/>
</dbReference>
<keyword evidence="1" id="KW-0548">Nucleotidyltransferase</keyword>
<evidence type="ECO:0000256" key="2">
    <source>
        <dbReference type="ARBA" id="ARBA00022722"/>
    </source>
</evidence>
<evidence type="ECO:0000256" key="7">
    <source>
        <dbReference type="ARBA" id="ARBA00022908"/>
    </source>
</evidence>
<dbReference type="Proteomes" id="UP000193067">
    <property type="component" value="Unassembled WGS sequence"/>
</dbReference>
<protein>
    <recommendedName>
        <fullName evidence="13">Integrase catalytic domain-containing protein</fullName>
    </recommendedName>
</protein>
<sequence>LGHANYRVTYDVAKRARASSTPVDLTTAPPKCDACLLGKQTRTPVPKLREGVRSSEKGDTFYVDPAGQQCTRSAAGNLYTLDIIDDFSSYGWSYPVAAKSDCGPRLRAFIIARRAEGLPVRRIVLDNGECVTSDIRAHCSLHLRSQRQGGTRASHLHG</sequence>
<keyword evidence="12" id="KW-1185">Reference proteome</keyword>
<dbReference type="GO" id="GO:0016787">
    <property type="term" value="F:hydrolase activity"/>
    <property type="evidence" value="ECO:0007669"/>
    <property type="project" value="UniProtKB-KW"/>
</dbReference>
<keyword evidence="5" id="KW-0378">Hydrolase</keyword>
<dbReference type="GO" id="GO:0015074">
    <property type="term" value="P:DNA integration"/>
    <property type="evidence" value="ECO:0007669"/>
    <property type="project" value="UniProtKB-KW"/>
</dbReference>
<gene>
    <name evidence="11" type="ORF">PYCCODRAFT_1370885</name>
</gene>
<keyword evidence="8" id="KW-0695">RNA-directed DNA polymerase</keyword>
<name>A0A1Y2IHI8_TRAC3</name>
<evidence type="ECO:0008006" key="13">
    <source>
        <dbReference type="Google" id="ProtNLM"/>
    </source>
</evidence>
<evidence type="ECO:0000256" key="3">
    <source>
        <dbReference type="ARBA" id="ARBA00022723"/>
    </source>
</evidence>
<dbReference type="GO" id="GO:0003887">
    <property type="term" value="F:DNA-directed DNA polymerase activity"/>
    <property type="evidence" value="ECO:0007669"/>
    <property type="project" value="UniProtKB-KW"/>
</dbReference>
<organism evidence="11 12">
    <name type="scientific">Trametes coccinea (strain BRFM310)</name>
    <name type="common">Pycnoporus coccineus</name>
    <dbReference type="NCBI Taxonomy" id="1353009"/>
    <lineage>
        <taxon>Eukaryota</taxon>
        <taxon>Fungi</taxon>
        <taxon>Dikarya</taxon>
        <taxon>Basidiomycota</taxon>
        <taxon>Agaricomycotina</taxon>
        <taxon>Agaricomycetes</taxon>
        <taxon>Polyporales</taxon>
        <taxon>Polyporaceae</taxon>
        <taxon>Trametes</taxon>
    </lineage>
</organism>
<keyword evidence="7" id="KW-0229">DNA integration</keyword>
<dbReference type="EMBL" id="KZ084117">
    <property type="protein sequence ID" value="OSD00557.1"/>
    <property type="molecule type" value="Genomic_DNA"/>
</dbReference>
<evidence type="ECO:0000256" key="5">
    <source>
        <dbReference type="ARBA" id="ARBA00022801"/>
    </source>
</evidence>
<evidence type="ECO:0000313" key="12">
    <source>
        <dbReference type="Proteomes" id="UP000193067"/>
    </source>
</evidence>